<protein>
    <submittedName>
        <fullName evidence="1">Uncharacterized protein</fullName>
    </submittedName>
</protein>
<organism evidence="1 2">
    <name type="scientific">Mauremys mutica</name>
    <name type="common">yellowpond turtle</name>
    <dbReference type="NCBI Taxonomy" id="74926"/>
    <lineage>
        <taxon>Eukaryota</taxon>
        <taxon>Metazoa</taxon>
        <taxon>Chordata</taxon>
        <taxon>Craniata</taxon>
        <taxon>Vertebrata</taxon>
        <taxon>Euteleostomi</taxon>
        <taxon>Archelosauria</taxon>
        <taxon>Testudinata</taxon>
        <taxon>Testudines</taxon>
        <taxon>Cryptodira</taxon>
        <taxon>Durocryptodira</taxon>
        <taxon>Testudinoidea</taxon>
        <taxon>Geoemydidae</taxon>
        <taxon>Geoemydinae</taxon>
        <taxon>Mauremys</taxon>
    </lineage>
</organism>
<accession>A0A9D4AY69</accession>
<evidence type="ECO:0000313" key="1">
    <source>
        <dbReference type="EMBL" id="KAH1174913.1"/>
    </source>
</evidence>
<dbReference type="PROSITE" id="PS51257">
    <property type="entry name" value="PROKAR_LIPOPROTEIN"/>
    <property type="match status" value="1"/>
</dbReference>
<comment type="caution">
    <text evidence="1">The sequence shown here is derived from an EMBL/GenBank/DDBJ whole genome shotgun (WGS) entry which is preliminary data.</text>
</comment>
<gene>
    <name evidence="1" type="ORF">KIL84_008904</name>
</gene>
<dbReference type="Proteomes" id="UP000827986">
    <property type="component" value="Unassembled WGS sequence"/>
</dbReference>
<evidence type="ECO:0000313" key="2">
    <source>
        <dbReference type="Proteomes" id="UP000827986"/>
    </source>
</evidence>
<keyword evidence="2" id="KW-1185">Reference proteome</keyword>
<sequence>MRFRLREIHHLSLLPTCPLASSVPQLLAACGFTVDDLLKIFRTQFTKERRLSREGVDRGSSPVQLPEVVGQERGESFPCPPSCPLPDASIYKYQ</sequence>
<dbReference type="EMBL" id="JAHDVG010000479">
    <property type="protein sequence ID" value="KAH1174913.1"/>
    <property type="molecule type" value="Genomic_DNA"/>
</dbReference>
<dbReference type="AlphaFoldDB" id="A0A9D4AY69"/>
<name>A0A9D4AY69_9SAUR</name>
<proteinExistence type="predicted"/>
<reference evidence="1" key="1">
    <citation type="submission" date="2021-09" db="EMBL/GenBank/DDBJ databases">
        <title>The genome of Mauremys mutica provides insights into the evolution of semi-aquatic lifestyle.</title>
        <authorList>
            <person name="Gong S."/>
            <person name="Gao Y."/>
        </authorList>
    </citation>
    <scope>NUCLEOTIDE SEQUENCE</scope>
    <source>
        <strain evidence="1">MM-2020</strain>
        <tissue evidence="1">Muscle</tissue>
    </source>
</reference>